<keyword evidence="1" id="KW-0732">Signal</keyword>
<proteinExistence type="predicted"/>
<evidence type="ECO:0000313" key="2">
    <source>
        <dbReference type="EMBL" id="GAA50945.1"/>
    </source>
</evidence>
<gene>
    <name evidence="2" type="ORF">CLF_105293</name>
</gene>
<dbReference type="EMBL" id="DF143096">
    <property type="protein sequence ID" value="GAA50945.1"/>
    <property type="molecule type" value="Genomic_DNA"/>
</dbReference>
<name>G7YDB1_CLOSI</name>
<organism evidence="2 3">
    <name type="scientific">Clonorchis sinensis</name>
    <name type="common">Chinese liver fluke</name>
    <dbReference type="NCBI Taxonomy" id="79923"/>
    <lineage>
        <taxon>Eukaryota</taxon>
        <taxon>Metazoa</taxon>
        <taxon>Spiralia</taxon>
        <taxon>Lophotrochozoa</taxon>
        <taxon>Platyhelminthes</taxon>
        <taxon>Trematoda</taxon>
        <taxon>Digenea</taxon>
        <taxon>Opisthorchiida</taxon>
        <taxon>Opisthorchiata</taxon>
        <taxon>Opisthorchiidae</taxon>
        <taxon>Clonorchis</taxon>
    </lineage>
</organism>
<feature type="chain" id="PRO_5003506148" evidence="1">
    <location>
        <begin position="19"/>
        <end position="281"/>
    </location>
</feature>
<evidence type="ECO:0000256" key="1">
    <source>
        <dbReference type="SAM" id="SignalP"/>
    </source>
</evidence>
<sequence>MLSAWLCSVAGLLIICHACVTFRMDEGHSVYAMTDDPMDKCIAACYVCFLRLVQISFKAIVYVNFTTGVDETGRSVVRTRSRLRLSRLGKTGKVSALVLPSGDMAALNPVSDVHVSLRQLSTKPRWRIGSDRPSGGLGCLANESSLSENVSDSNKLDSDLLATSYMSDNFETTTIEDLKMLQFRCPRRSRLIAIWLCSLIHTLLEVWEYTAGRRPTSLLRHEVAWCSTFSCLETSKTGDSAGFQHPLVEPVATVASEPNHIRMFDGRLLTNSLDLFANGVD</sequence>
<evidence type="ECO:0000313" key="3">
    <source>
        <dbReference type="Proteomes" id="UP000008909"/>
    </source>
</evidence>
<feature type="signal peptide" evidence="1">
    <location>
        <begin position="1"/>
        <end position="18"/>
    </location>
</feature>
<protein>
    <submittedName>
        <fullName evidence="2">Uncharacterized protein</fullName>
    </submittedName>
</protein>
<dbReference type="Proteomes" id="UP000008909">
    <property type="component" value="Unassembled WGS sequence"/>
</dbReference>
<dbReference type="AlphaFoldDB" id="G7YDB1"/>
<accession>G7YDB1</accession>
<keyword evidence="3" id="KW-1185">Reference proteome</keyword>
<reference evidence="2" key="1">
    <citation type="journal article" date="2011" name="Genome Biol.">
        <title>The draft genome of the carcinogenic human liver fluke Clonorchis sinensis.</title>
        <authorList>
            <person name="Wang X."/>
            <person name="Chen W."/>
            <person name="Huang Y."/>
            <person name="Sun J."/>
            <person name="Men J."/>
            <person name="Liu H."/>
            <person name="Luo F."/>
            <person name="Guo L."/>
            <person name="Lv X."/>
            <person name="Deng C."/>
            <person name="Zhou C."/>
            <person name="Fan Y."/>
            <person name="Li X."/>
            <person name="Huang L."/>
            <person name="Hu Y."/>
            <person name="Liang C."/>
            <person name="Hu X."/>
            <person name="Xu J."/>
            <person name="Yu X."/>
        </authorList>
    </citation>
    <scope>NUCLEOTIDE SEQUENCE [LARGE SCALE GENOMIC DNA]</scope>
    <source>
        <strain evidence="2">Henan</strain>
    </source>
</reference>
<reference key="2">
    <citation type="submission" date="2011-10" db="EMBL/GenBank/DDBJ databases">
        <title>The genome and transcriptome sequence of Clonorchis sinensis provide insights into the carcinogenic liver fluke.</title>
        <authorList>
            <person name="Wang X."/>
            <person name="Huang Y."/>
            <person name="Chen W."/>
            <person name="Liu H."/>
            <person name="Guo L."/>
            <person name="Chen Y."/>
            <person name="Luo F."/>
            <person name="Zhou W."/>
            <person name="Sun J."/>
            <person name="Mao Q."/>
            <person name="Liang P."/>
            <person name="Zhou C."/>
            <person name="Tian Y."/>
            <person name="Men J."/>
            <person name="Lv X."/>
            <person name="Huang L."/>
            <person name="Zhou J."/>
            <person name="Hu Y."/>
            <person name="Li R."/>
            <person name="Zhang F."/>
            <person name="Lei H."/>
            <person name="Li X."/>
            <person name="Hu X."/>
            <person name="Liang C."/>
            <person name="Xu J."/>
            <person name="Wu Z."/>
            <person name="Yu X."/>
        </authorList>
    </citation>
    <scope>NUCLEOTIDE SEQUENCE</scope>
    <source>
        <strain>Henan</strain>
    </source>
</reference>